<comment type="subcellular location">
    <subcellularLocation>
        <location evidence="1">Cell envelope</location>
    </subcellularLocation>
</comment>
<dbReference type="Gene3D" id="2.40.50.100">
    <property type="match status" value="1"/>
</dbReference>
<accession>A0A1I3XXN3</accession>
<sequence length="378" mass="42104">MTKTFVLNLFLFFQFFLVACSSNAPIDNSKTSTEELTVGVLQVQPVIMRISAETVAQTEGAKEIDIRPRVGGIVLKRYYHEGMAVKAGQPLYLIDPEPFQKTLAEVRAAFLEQSIRVMQANTEKARQEKLVAENFVSKRSYDNAVADLRITEAALHALKARVEHAELDVSYTTVKAPIDGITGRSQISEGVLVAANTSVLTTMMQVSPIWVRFSFSDNELVRFNGRLNEDNVEEVILIFPDGSEYPLSGKINFAASEIDPLIGTQQLRATFENPDHRLLPGQFVRVRVVAGETDQVFLLPQVAVMTSDLGRYVYVVDEKNIVTKRRITVGEWVGKDWIILDGLQSGDKVVINNLIRLSPDMSVNPELMDASEVLSLRS</sequence>
<evidence type="ECO:0000259" key="5">
    <source>
        <dbReference type="Pfam" id="PF25876"/>
    </source>
</evidence>
<organism evidence="9 10">
    <name type="scientific">Nitrosomonas aestuarii</name>
    <dbReference type="NCBI Taxonomy" id="52441"/>
    <lineage>
        <taxon>Bacteria</taxon>
        <taxon>Pseudomonadati</taxon>
        <taxon>Pseudomonadota</taxon>
        <taxon>Betaproteobacteria</taxon>
        <taxon>Nitrosomonadales</taxon>
        <taxon>Nitrosomonadaceae</taxon>
        <taxon>Nitrosomonas</taxon>
    </lineage>
</organism>
<keyword evidence="3" id="KW-0175">Coiled coil</keyword>
<dbReference type="SUPFAM" id="SSF111369">
    <property type="entry name" value="HlyD-like secretion proteins"/>
    <property type="match status" value="1"/>
</dbReference>
<evidence type="ECO:0000259" key="7">
    <source>
        <dbReference type="Pfam" id="PF25944"/>
    </source>
</evidence>
<dbReference type="Gene3D" id="2.40.420.20">
    <property type="match status" value="1"/>
</dbReference>
<dbReference type="RefSeq" id="WP_090696863.1">
    <property type="nucleotide sequence ID" value="NZ_FOSP01000002.1"/>
</dbReference>
<feature type="domain" description="Multidrug resistance protein MdtA-like beta-barrel" evidence="7">
    <location>
        <begin position="208"/>
        <end position="290"/>
    </location>
</feature>
<dbReference type="GO" id="GO:0046677">
    <property type="term" value="P:response to antibiotic"/>
    <property type="evidence" value="ECO:0007669"/>
    <property type="project" value="TreeGrafter"/>
</dbReference>
<evidence type="ECO:0000313" key="10">
    <source>
        <dbReference type="Proteomes" id="UP000199533"/>
    </source>
</evidence>
<protein>
    <submittedName>
        <fullName evidence="9">Membrane fusion protein, multidrug efflux system</fullName>
    </submittedName>
</protein>
<evidence type="ECO:0000313" key="9">
    <source>
        <dbReference type="EMBL" id="SFK24029.1"/>
    </source>
</evidence>
<feature type="coiled-coil region" evidence="3">
    <location>
        <begin position="108"/>
        <end position="168"/>
    </location>
</feature>
<feature type="signal peptide" evidence="4">
    <location>
        <begin position="1"/>
        <end position="24"/>
    </location>
</feature>
<dbReference type="InterPro" id="IPR058627">
    <property type="entry name" value="MdtA-like_C"/>
</dbReference>
<dbReference type="AlphaFoldDB" id="A0A1I3XXN3"/>
<evidence type="ECO:0000256" key="3">
    <source>
        <dbReference type="SAM" id="Coils"/>
    </source>
</evidence>
<dbReference type="InterPro" id="IPR058625">
    <property type="entry name" value="MdtA-like_BSH"/>
</dbReference>
<dbReference type="EMBL" id="FOSP01000002">
    <property type="protein sequence ID" value="SFK24029.1"/>
    <property type="molecule type" value="Genomic_DNA"/>
</dbReference>
<dbReference type="GO" id="GO:0005886">
    <property type="term" value="C:plasma membrane"/>
    <property type="evidence" value="ECO:0007669"/>
    <property type="project" value="TreeGrafter"/>
</dbReference>
<keyword evidence="10" id="KW-1185">Reference proteome</keyword>
<dbReference type="Gene3D" id="1.10.287.470">
    <property type="entry name" value="Helix hairpin bin"/>
    <property type="match status" value="1"/>
</dbReference>
<feature type="domain" description="Multidrug resistance protein MdtA-like barrel-sandwich hybrid" evidence="6">
    <location>
        <begin position="63"/>
        <end position="198"/>
    </location>
</feature>
<dbReference type="STRING" id="52441.SAMN05216302_1002123"/>
<proteinExistence type="inferred from homology"/>
<dbReference type="Pfam" id="PF25917">
    <property type="entry name" value="BSH_RND"/>
    <property type="match status" value="1"/>
</dbReference>
<comment type="similarity">
    <text evidence="2">Belongs to the membrane fusion protein (MFP) (TC 8.A.1) family.</text>
</comment>
<dbReference type="PANTHER" id="PTHR30158">
    <property type="entry name" value="ACRA/E-RELATED COMPONENT OF DRUG EFFLUX TRANSPORTER"/>
    <property type="match status" value="1"/>
</dbReference>
<feature type="chain" id="PRO_5011635837" evidence="4">
    <location>
        <begin position="25"/>
        <end position="378"/>
    </location>
</feature>
<dbReference type="InterPro" id="IPR058626">
    <property type="entry name" value="MdtA-like_b-barrel"/>
</dbReference>
<evidence type="ECO:0000259" key="6">
    <source>
        <dbReference type="Pfam" id="PF25917"/>
    </source>
</evidence>
<dbReference type="Pfam" id="PF25944">
    <property type="entry name" value="Beta-barrel_RND"/>
    <property type="match status" value="1"/>
</dbReference>
<dbReference type="Gene3D" id="2.40.30.170">
    <property type="match status" value="1"/>
</dbReference>
<dbReference type="NCBIfam" id="TIGR01730">
    <property type="entry name" value="RND_mfp"/>
    <property type="match status" value="1"/>
</dbReference>
<feature type="domain" description="Multidrug resistance protein MdtA-like C-terminal permuted SH3" evidence="8">
    <location>
        <begin position="296"/>
        <end position="354"/>
    </location>
</feature>
<dbReference type="FunFam" id="2.40.420.20:FF:000001">
    <property type="entry name" value="Efflux RND transporter periplasmic adaptor subunit"/>
    <property type="match status" value="1"/>
</dbReference>
<dbReference type="PROSITE" id="PS51257">
    <property type="entry name" value="PROKAR_LIPOPROTEIN"/>
    <property type="match status" value="1"/>
</dbReference>
<dbReference type="InterPro" id="IPR058624">
    <property type="entry name" value="MdtA-like_HH"/>
</dbReference>
<dbReference type="Proteomes" id="UP000199533">
    <property type="component" value="Unassembled WGS sequence"/>
</dbReference>
<dbReference type="Pfam" id="PF25876">
    <property type="entry name" value="HH_MFP_RND"/>
    <property type="match status" value="1"/>
</dbReference>
<evidence type="ECO:0000259" key="8">
    <source>
        <dbReference type="Pfam" id="PF25967"/>
    </source>
</evidence>
<gene>
    <name evidence="9" type="ORF">SAMN05216302_1002123</name>
</gene>
<dbReference type="InterPro" id="IPR006143">
    <property type="entry name" value="RND_pump_MFP"/>
</dbReference>
<dbReference type="OrthoDB" id="9769564at2"/>
<dbReference type="GO" id="GO:0030313">
    <property type="term" value="C:cell envelope"/>
    <property type="evidence" value="ECO:0007669"/>
    <property type="project" value="UniProtKB-SubCell"/>
</dbReference>
<dbReference type="GO" id="GO:0022857">
    <property type="term" value="F:transmembrane transporter activity"/>
    <property type="evidence" value="ECO:0007669"/>
    <property type="project" value="InterPro"/>
</dbReference>
<evidence type="ECO:0000256" key="2">
    <source>
        <dbReference type="ARBA" id="ARBA00009477"/>
    </source>
</evidence>
<feature type="domain" description="Multidrug resistance protein MdtA-like alpha-helical hairpin" evidence="5">
    <location>
        <begin position="116"/>
        <end position="172"/>
    </location>
</feature>
<reference evidence="10" key="1">
    <citation type="submission" date="2016-10" db="EMBL/GenBank/DDBJ databases">
        <authorList>
            <person name="Varghese N."/>
            <person name="Submissions S."/>
        </authorList>
    </citation>
    <scope>NUCLEOTIDE SEQUENCE [LARGE SCALE GENOMIC DNA]</scope>
    <source>
        <strain evidence="10">Nm69</strain>
    </source>
</reference>
<evidence type="ECO:0000256" key="1">
    <source>
        <dbReference type="ARBA" id="ARBA00004196"/>
    </source>
</evidence>
<evidence type="ECO:0000256" key="4">
    <source>
        <dbReference type="SAM" id="SignalP"/>
    </source>
</evidence>
<name>A0A1I3XXN3_9PROT</name>
<keyword evidence="4" id="KW-0732">Signal</keyword>
<dbReference type="Pfam" id="PF25967">
    <property type="entry name" value="RND-MFP_C"/>
    <property type="match status" value="1"/>
</dbReference>